<dbReference type="SMR" id="A0A834VDC5"/>
<evidence type="ECO:0000256" key="3">
    <source>
        <dbReference type="ARBA" id="ARBA00022490"/>
    </source>
</evidence>
<organism evidence="13">
    <name type="scientific">Sarcoptes scabiei</name>
    <name type="common">Itch mite</name>
    <name type="synonym">Acarus scabiei</name>
    <dbReference type="NCBI Taxonomy" id="52283"/>
    <lineage>
        <taxon>Eukaryota</taxon>
        <taxon>Metazoa</taxon>
        <taxon>Ecdysozoa</taxon>
        <taxon>Arthropoda</taxon>
        <taxon>Chelicerata</taxon>
        <taxon>Arachnida</taxon>
        <taxon>Acari</taxon>
        <taxon>Acariformes</taxon>
        <taxon>Sarcoptiformes</taxon>
        <taxon>Astigmata</taxon>
        <taxon>Psoroptidia</taxon>
        <taxon>Sarcoptoidea</taxon>
        <taxon>Sarcoptidae</taxon>
        <taxon>Sarcoptinae</taxon>
        <taxon>Sarcoptes</taxon>
    </lineage>
</organism>
<reference evidence="15" key="1">
    <citation type="journal article" date="2020" name="PLoS Negl. Trop. Dis.">
        <title>High-quality nuclear genome for Sarcoptes scabiei-A critical resource for a neglected parasite.</title>
        <authorList>
            <person name="Korhonen P.K."/>
            <person name="Gasser R.B."/>
            <person name="Ma G."/>
            <person name="Wang T."/>
            <person name="Stroehlein A.J."/>
            <person name="Young N.D."/>
            <person name="Ang C.S."/>
            <person name="Fernando D.D."/>
            <person name="Lu H.C."/>
            <person name="Taylor S."/>
            <person name="Reynolds S.L."/>
            <person name="Mofiz E."/>
            <person name="Najaraj S.H."/>
            <person name="Gowda H."/>
            <person name="Madugundu A."/>
            <person name="Renuse S."/>
            <person name="Holt D."/>
            <person name="Pandey A."/>
            <person name="Papenfuss A.T."/>
            <person name="Fischer K."/>
        </authorList>
    </citation>
    <scope>NUCLEOTIDE SEQUENCE [LARGE SCALE GENOMIC DNA]</scope>
</reference>
<keyword evidence="15" id="KW-1185">Reference proteome</keyword>
<comment type="similarity">
    <text evidence="9 10">Belongs to the peptidase M24A family. Methionine aminopeptidase type 1 subfamily.</text>
</comment>
<feature type="binding site" evidence="9">
    <location>
        <position position="198"/>
    </location>
    <ligand>
        <name>a protein</name>
        <dbReference type="ChEBI" id="CHEBI:16541"/>
    </ligand>
    <ligandPart>
        <name>N-terminal L-methionine residue</name>
        <dbReference type="ChEBI" id="CHEBI:64731"/>
    </ligandPart>
</feature>
<dbReference type="OrthoDB" id="3209743at2759"/>
<dbReference type="Proteomes" id="UP000070412">
    <property type="component" value="Unassembled WGS sequence"/>
</dbReference>
<comment type="cofactor">
    <cofactor evidence="11">
        <name>Co(2+)</name>
        <dbReference type="ChEBI" id="CHEBI:48828"/>
    </cofactor>
    <cofactor evidence="11">
        <name>Zn(2+)</name>
        <dbReference type="ChEBI" id="CHEBI:29105"/>
    </cofactor>
    <cofactor evidence="11">
        <name>Mn(2+)</name>
        <dbReference type="ChEBI" id="CHEBI:29035"/>
    </cofactor>
    <cofactor evidence="11">
        <name>Fe(2+)</name>
        <dbReference type="ChEBI" id="CHEBI:29033"/>
    </cofactor>
    <text evidence="11">Binds 2 divalent metal cations per subunit. Has a high-affinity and a low affinity metal-binding site. The true nature of the physiological cofactor is under debate. The enzyme is active with cobalt, zinc, manganese or divalent iron ions.</text>
</comment>
<evidence type="ECO:0000259" key="12">
    <source>
        <dbReference type="PROSITE" id="PS52013"/>
    </source>
</evidence>
<evidence type="ECO:0000256" key="9">
    <source>
        <dbReference type="HAMAP-Rule" id="MF_03174"/>
    </source>
</evidence>
<dbReference type="Gene3D" id="3.90.230.10">
    <property type="entry name" value="Creatinase/methionine aminopeptidase superfamily"/>
    <property type="match status" value="1"/>
</dbReference>
<feature type="binding site" evidence="9">
    <location>
        <position position="226"/>
    </location>
    <ligand>
        <name>Zn(2+)</name>
        <dbReference type="ChEBI" id="CHEBI:29105"/>
        <label>3</label>
    </ligand>
</feature>
<dbReference type="NCBIfam" id="TIGR00500">
    <property type="entry name" value="met_pdase_I"/>
    <property type="match status" value="1"/>
</dbReference>
<feature type="binding site" evidence="9">
    <location>
        <position position="353"/>
    </location>
    <ligand>
        <name>Zn(2+)</name>
        <dbReference type="ChEBI" id="CHEBI:29105"/>
        <label>4</label>
        <note>catalytic</note>
    </ligand>
</feature>
<dbReference type="PRINTS" id="PR00599">
    <property type="entry name" value="MAPEPTIDASE"/>
</dbReference>
<evidence type="ECO:0000256" key="5">
    <source>
        <dbReference type="ARBA" id="ARBA00022723"/>
    </source>
</evidence>
<comment type="function">
    <text evidence="9 11">Cotranslationally removes the N-terminal methionine from nascent proteins. The N-terminal methionine is often cleaved when the second residue in the primary sequence is small and uncharged (Met-Ala-, Cys, Gly, Pro, Ser, Thr, or Val).</text>
</comment>
<dbReference type="InterPro" id="IPR002467">
    <property type="entry name" value="Pept_M24A_MAP1"/>
</dbReference>
<reference evidence="14" key="3">
    <citation type="submission" date="2022-06" db="UniProtKB">
        <authorList>
            <consortium name="EnsemblMetazoa"/>
        </authorList>
    </citation>
    <scope>IDENTIFICATION</scope>
</reference>
<dbReference type="EnsemblMetazoa" id="SSS_6409s_mrna">
    <property type="protein sequence ID" value="KAF7491054.1"/>
    <property type="gene ID" value="SSS_6409"/>
</dbReference>
<dbReference type="PANTHER" id="PTHR43330:SF7">
    <property type="entry name" value="METHIONINE AMINOPEPTIDASE 1"/>
    <property type="match status" value="1"/>
</dbReference>
<keyword evidence="3 9" id="KW-0963">Cytoplasm</keyword>
<dbReference type="FunFam" id="3.90.230.10:FF:000010">
    <property type="entry name" value="Methionine aminopeptidase"/>
    <property type="match status" value="1"/>
</dbReference>
<dbReference type="SUPFAM" id="SSF55920">
    <property type="entry name" value="Creatinase/aminopeptidase"/>
    <property type="match status" value="1"/>
</dbReference>
<evidence type="ECO:0000256" key="2">
    <source>
        <dbReference type="ARBA" id="ARBA00022438"/>
    </source>
</evidence>
<dbReference type="EMBL" id="WVUK01000062">
    <property type="protein sequence ID" value="KAF7491054.1"/>
    <property type="molecule type" value="Genomic_DNA"/>
</dbReference>
<dbReference type="InterPro" id="IPR036005">
    <property type="entry name" value="Creatinase/aminopeptidase-like"/>
</dbReference>
<feature type="binding site" evidence="9">
    <location>
        <position position="296"/>
    </location>
    <ligand>
        <name>a protein</name>
        <dbReference type="ChEBI" id="CHEBI:16541"/>
    </ligand>
    <ligandPart>
        <name>N-terminal L-methionine residue</name>
        <dbReference type="ChEBI" id="CHEBI:64731"/>
    </ligandPart>
</feature>
<dbReference type="Pfam" id="PF15801">
    <property type="entry name" value="zf-C6H2"/>
    <property type="match status" value="1"/>
</dbReference>
<keyword evidence="6 10" id="KW-0863">Zinc-finger</keyword>
<feature type="binding site" evidence="9">
    <location>
        <position position="322"/>
    </location>
    <ligand>
        <name>Zn(2+)</name>
        <dbReference type="ChEBI" id="CHEBI:29105"/>
        <label>4</label>
        <note>catalytic</note>
    </ligand>
</feature>
<dbReference type="GO" id="GO:0006508">
    <property type="term" value="P:proteolysis"/>
    <property type="evidence" value="ECO:0007669"/>
    <property type="project" value="UniProtKB-KW"/>
</dbReference>
<evidence type="ECO:0000313" key="13">
    <source>
        <dbReference type="EMBL" id="KAF7491054.1"/>
    </source>
</evidence>
<dbReference type="PROSITE" id="PS52013">
    <property type="entry name" value="ZF_C6H2"/>
    <property type="match status" value="1"/>
</dbReference>
<dbReference type="InterPro" id="IPR001714">
    <property type="entry name" value="Pept_M24_MAP"/>
</dbReference>
<name>A0A834VDC5_SARSC</name>
<evidence type="ECO:0000256" key="4">
    <source>
        <dbReference type="ARBA" id="ARBA00022670"/>
    </source>
</evidence>
<dbReference type="GO" id="GO:0004239">
    <property type="term" value="F:initiator methionyl aminopeptidase activity"/>
    <property type="evidence" value="ECO:0007669"/>
    <property type="project" value="UniProtKB-UniRule"/>
</dbReference>
<keyword evidence="8" id="KW-0862">Zinc</keyword>
<evidence type="ECO:0000256" key="11">
    <source>
        <dbReference type="RuleBase" id="RU003653"/>
    </source>
</evidence>
<evidence type="ECO:0000256" key="1">
    <source>
        <dbReference type="ARBA" id="ARBA00004496"/>
    </source>
</evidence>
<dbReference type="HAMAP" id="MF_01974">
    <property type="entry name" value="MetAP_1"/>
    <property type="match status" value="1"/>
</dbReference>
<dbReference type="OMA" id="FYGDHAY"/>
<evidence type="ECO:0000313" key="15">
    <source>
        <dbReference type="Proteomes" id="UP000070412"/>
    </source>
</evidence>
<feature type="binding site" evidence="9">
    <location>
        <position position="215"/>
    </location>
    <ligand>
        <name>Zn(2+)</name>
        <dbReference type="ChEBI" id="CHEBI:29105"/>
        <label>3</label>
    </ligand>
</feature>
<comment type="catalytic activity">
    <reaction evidence="9 11">
        <text>Release of N-terminal amino acids, preferentially methionine, from peptides and arylamides.</text>
        <dbReference type="EC" id="3.4.11.18"/>
    </reaction>
</comment>
<dbReference type="PANTHER" id="PTHR43330">
    <property type="entry name" value="METHIONINE AMINOPEPTIDASE"/>
    <property type="match status" value="1"/>
</dbReference>
<comment type="subcellular location">
    <subcellularLocation>
        <location evidence="1 9">Cytoplasm</location>
    </subcellularLocation>
</comment>
<keyword evidence="2 9" id="KW-0031">Aminopeptidase</keyword>
<dbReference type="GO" id="GO:0005829">
    <property type="term" value="C:cytosol"/>
    <property type="evidence" value="ECO:0007669"/>
    <property type="project" value="TreeGrafter"/>
</dbReference>
<feature type="binding site" evidence="9">
    <location>
        <position position="289"/>
    </location>
    <ligand>
        <name>Zn(2+)</name>
        <dbReference type="ChEBI" id="CHEBI:29105"/>
        <label>4</label>
        <note>catalytic</note>
    </ligand>
</feature>
<comment type="cofactor">
    <cofactor evidence="9">
        <name>Zn(2+)</name>
        <dbReference type="ChEBI" id="CHEBI:29105"/>
    </cofactor>
    <cofactor evidence="9">
        <name>Co(2+)</name>
        <dbReference type="ChEBI" id="CHEBI:48828"/>
    </cofactor>
    <cofactor evidence="9">
        <name>Mn(2+)</name>
        <dbReference type="ChEBI" id="CHEBI:29035"/>
    </cofactor>
    <cofactor evidence="9">
        <name>Fe(2+)</name>
        <dbReference type="ChEBI" id="CHEBI:29033"/>
    </cofactor>
    <text evidence="9">Binds 2 divalent metal cations per subunit. Has a high-affinity and a low affinity metal-binding site. The true nature of the physiological cofactor is under debate. The enzyme is active with zinc, cobalt, manganese or divalent iron ions. Has high activity with zinc; zinc cofactor is transferred into the active site region by the ZNG1 zinc chaperone.</text>
</comment>
<dbReference type="Gene3D" id="6.10.140.2220">
    <property type="match status" value="1"/>
</dbReference>
<evidence type="ECO:0000256" key="6">
    <source>
        <dbReference type="ARBA" id="ARBA00022771"/>
    </source>
</evidence>
<proteinExistence type="inferred from homology"/>
<dbReference type="CDD" id="cd01086">
    <property type="entry name" value="MetAP1"/>
    <property type="match status" value="1"/>
</dbReference>
<keyword evidence="4 9" id="KW-0645">Protease</keyword>
<reference evidence="13" key="2">
    <citation type="submission" date="2020-01" db="EMBL/GenBank/DDBJ databases">
        <authorList>
            <person name="Korhonen P.K.K."/>
            <person name="Guangxu M.G."/>
            <person name="Wang T.W."/>
            <person name="Stroehlein A.J.S."/>
            <person name="Young N.D."/>
            <person name="Ang C.-S.A."/>
            <person name="Fernando D.W.F."/>
            <person name="Lu H.L."/>
            <person name="Taylor S.T."/>
            <person name="Ehtesham M.E.M."/>
            <person name="Najaraj S.H.N."/>
            <person name="Harsha G.H.G."/>
            <person name="Madugundu A.M."/>
            <person name="Renuse S.R."/>
            <person name="Holt D.H."/>
            <person name="Pandey A.P."/>
            <person name="Papenfuss A.P."/>
            <person name="Gasser R.B.G."/>
            <person name="Fischer K.F."/>
        </authorList>
    </citation>
    <scope>NUCLEOTIDE SEQUENCE</scope>
    <source>
        <strain evidence="13">SSS_KF_BRIS2020</strain>
    </source>
</reference>
<evidence type="ECO:0000256" key="8">
    <source>
        <dbReference type="ARBA" id="ARBA00022833"/>
    </source>
</evidence>
<accession>A0A834VDC5</accession>
<sequence length="391" mass="43951">MTTTVNCNGCGGIASTLQCPKCLALGIKNSVFCSQECFQSNWSKHKLIHKTVSNNDVSVKNNDSKARNPFNPWPYYSFTGSLRPFYPLSPKRAVPENIMRPDYADHPLGESACEQNVRGSTHIQVLNDEEIEGMRVACRLAREVLDVAYEAADVGVTTDEIDRLVHEACVERECYPSPLNYYNFPKSCCTSVNEVICHGIPDMRPLENGDLLNVDITVYHRGFHGDLNETMFIGEVSPQSKKLVKITYEALQKAASIIKPGEKYREIGNVIQKHVSANGFSVVKSYCGHGIHRLFHTAPQVPHYAKNKACGIMKPGHTFTIEPMISEGNWRDVTWPDNWTAVTSDGKRSAQFEQTYLVTEQGYEILTRRSKNNGLPYFMDQDNAQSNCNRK</sequence>
<dbReference type="Pfam" id="PF00557">
    <property type="entry name" value="Peptidase_M24"/>
    <property type="match status" value="1"/>
</dbReference>
<dbReference type="AlphaFoldDB" id="A0A834VDC5"/>
<evidence type="ECO:0000256" key="10">
    <source>
        <dbReference type="PROSITE-ProRule" id="PRU01357"/>
    </source>
</evidence>
<comment type="subunit">
    <text evidence="9">Associates with the 60S ribosomal subunit of the 80S translational complex.</text>
</comment>
<feature type="binding site" evidence="9">
    <location>
        <position position="353"/>
    </location>
    <ligand>
        <name>Zn(2+)</name>
        <dbReference type="ChEBI" id="CHEBI:29105"/>
        <label>3</label>
    </ligand>
</feature>
<dbReference type="InterPro" id="IPR000994">
    <property type="entry name" value="Pept_M24"/>
</dbReference>
<dbReference type="InterPro" id="IPR031615">
    <property type="entry name" value="Zfn-C6H2"/>
</dbReference>
<feature type="domain" description="C6H2-type" evidence="12">
    <location>
        <begin position="4"/>
        <end position="56"/>
    </location>
</feature>
<dbReference type="PROSITE" id="PS00680">
    <property type="entry name" value="MAP_1"/>
    <property type="match status" value="1"/>
</dbReference>
<keyword evidence="7 9" id="KW-0378">Hydrolase</keyword>
<dbReference type="GO" id="GO:0008270">
    <property type="term" value="F:zinc ion binding"/>
    <property type="evidence" value="ECO:0007669"/>
    <property type="project" value="UniProtKB-KW"/>
</dbReference>
<dbReference type="GO" id="GO:0070006">
    <property type="term" value="F:metalloaminopeptidase activity"/>
    <property type="evidence" value="ECO:0007669"/>
    <property type="project" value="UniProtKB-UniRule"/>
</dbReference>
<evidence type="ECO:0000313" key="14">
    <source>
        <dbReference type="EnsemblMetazoa" id="KAF7491054.1"/>
    </source>
</evidence>
<feature type="binding site" evidence="9">
    <location>
        <position position="226"/>
    </location>
    <ligand>
        <name>Zn(2+)</name>
        <dbReference type="ChEBI" id="CHEBI:29105"/>
        <label>4</label>
        <note>catalytic</note>
    </ligand>
</feature>
<evidence type="ECO:0000256" key="7">
    <source>
        <dbReference type="ARBA" id="ARBA00022801"/>
    </source>
</evidence>
<dbReference type="EC" id="3.4.11.18" evidence="11"/>
<keyword evidence="5 9" id="KW-0479">Metal-binding</keyword>
<gene>
    <name evidence="13" type="ORF">SSS_6409</name>
</gene>
<protein>
    <recommendedName>
        <fullName evidence="11">Methionine aminopeptidase</fullName>
        <ecNumber evidence="11">3.4.11.18</ecNumber>
    </recommendedName>
</protein>